<accession>F2IIN8</accession>
<evidence type="ECO:0008006" key="4">
    <source>
        <dbReference type="Google" id="ProtNLM"/>
    </source>
</evidence>
<reference evidence="2 3" key="1">
    <citation type="journal article" date="2011" name="Stand. Genomic Sci.">
        <title>Complete genome sequence of the gliding freshwater bacterium Fluviicola taffensis type strain (RW262).</title>
        <authorList>
            <person name="Woyke T."/>
            <person name="Chertkov O."/>
            <person name="Lapidus A."/>
            <person name="Nolan M."/>
            <person name="Lucas S."/>
            <person name="Del Rio T.G."/>
            <person name="Tice H."/>
            <person name="Cheng J.F."/>
            <person name="Tapia R."/>
            <person name="Han C."/>
            <person name="Goodwin L."/>
            <person name="Pitluck S."/>
            <person name="Liolios K."/>
            <person name="Pagani I."/>
            <person name="Ivanova N."/>
            <person name="Huntemann M."/>
            <person name="Mavromatis K."/>
            <person name="Mikhailova N."/>
            <person name="Pati A."/>
            <person name="Chen A."/>
            <person name="Palaniappan K."/>
            <person name="Land M."/>
            <person name="Hauser L."/>
            <person name="Brambilla E.M."/>
            <person name="Rohde M."/>
            <person name="Mwirichia R."/>
            <person name="Sikorski J."/>
            <person name="Tindall B.J."/>
            <person name="Goker M."/>
            <person name="Bristow J."/>
            <person name="Eisen J.A."/>
            <person name="Markowitz V."/>
            <person name="Hugenholtz P."/>
            <person name="Klenk H.P."/>
            <person name="Kyrpides N.C."/>
        </authorList>
    </citation>
    <scope>NUCLEOTIDE SEQUENCE [LARGE SCALE GENOMIC DNA]</scope>
    <source>
        <strain evidence="3">DSM 16823 / RW262 / RW262</strain>
    </source>
</reference>
<dbReference type="Gene3D" id="2.20.110.10">
    <property type="entry name" value="Histone H3 K4-specific methyltransferase SET7/9 N-terminal domain"/>
    <property type="match status" value="1"/>
</dbReference>
<evidence type="ECO:0000313" key="3">
    <source>
        <dbReference type="Proteomes" id="UP000007463"/>
    </source>
</evidence>
<name>F2IIN8_FLUTR</name>
<dbReference type="KEGG" id="fte:Fluta_4038"/>
<dbReference type="EMBL" id="CP002542">
    <property type="protein sequence ID" value="AEA46000.1"/>
    <property type="molecule type" value="Genomic_DNA"/>
</dbReference>
<reference evidence="3" key="2">
    <citation type="submission" date="2011-02" db="EMBL/GenBank/DDBJ databases">
        <title>The complete genome of Fluviicola taffensis DSM 16823.</title>
        <authorList>
            <consortium name="US DOE Joint Genome Institute (JGI-PGF)"/>
            <person name="Lucas S."/>
            <person name="Copeland A."/>
            <person name="Lapidus A."/>
            <person name="Bruce D."/>
            <person name="Goodwin L."/>
            <person name="Pitluck S."/>
            <person name="Kyrpides N."/>
            <person name="Mavromatis K."/>
            <person name="Ivanova N."/>
            <person name="Mikhailova N."/>
            <person name="Pagani I."/>
            <person name="Chertkov O."/>
            <person name="Detter J.C."/>
            <person name="Han C."/>
            <person name="Tapia R."/>
            <person name="Land M."/>
            <person name="Hauser L."/>
            <person name="Markowitz V."/>
            <person name="Cheng J.-F."/>
            <person name="Hugenholtz P."/>
            <person name="Woyke T."/>
            <person name="Wu D."/>
            <person name="Tindall B."/>
            <person name="Pomrenke H.G."/>
            <person name="Brambilla E."/>
            <person name="Klenk H.-P."/>
            <person name="Eisen J.A."/>
        </authorList>
    </citation>
    <scope>NUCLEOTIDE SEQUENCE [LARGE SCALE GENOMIC DNA]</scope>
    <source>
        <strain evidence="3">DSM 16823 / RW262 / RW262</strain>
    </source>
</reference>
<dbReference type="AlphaFoldDB" id="F2IIN8"/>
<keyword evidence="1" id="KW-0732">Signal</keyword>
<evidence type="ECO:0000256" key="1">
    <source>
        <dbReference type="SAM" id="SignalP"/>
    </source>
</evidence>
<protein>
    <recommendedName>
        <fullName evidence="4">MORN variant repeat-containing protein</fullName>
    </recommendedName>
</protein>
<dbReference type="Proteomes" id="UP000007463">
    <property type="component" value="Chromosome"/>
</dbReference>
<dbReference type="Pfam" id="PF07661">
    <property type="entry name" value="MORN_2"/>
    <property type="match status" value="1"/>
</dbReference>
<feature type="chain" id="PRO_5003279919" description="MORN variant repeat-containing protein" evidence="1">
    <location>
        <begin position="21"/>
        <end position="252"/>
    </location>
</feature>
<gene>
    <name evidence="2" type="ordered locus">Fluta_4038</name>
</gene>
<dbReference type="HOGENOM" id="CLU_1101606_0_0_10"/>
<dbReference type="InterPro" id="IPR011652">
    <property type="entry name" value="MORN_2"/>
</dbReference>
<dbReference type="STRING" id="755732.Fluta_4038"/>
<evidence type="ECO:0000313" key="2">
    <source>
        <dbReference type="EMBL" id="AEA46000.1"/>
    </source>
</evidence>
<proteinExistence type="predicted"/>
<feature type="signal peptide" evidence="1">
    <location>
        <begin position="1"/>
        <end position="20"/>
    </location>
</feature>
<dbReference type="RefSeq" id="WP_013688757.1">
    <property type="nucleotide sequence ID" value="NC_015321.1"/>
</dbReference>
<dbReference type="eggNOG" id="COG2849">
    <property type="taxonomic scope" value="Bacteria"/>
</dbReference>
<dbReference type="OrthoDB" id="9785122at2"/>
<keyword evidence="3" id="KW-1185">Reference proteome</keyword>
<sequence precursor="true">MIFRILIVLLLVAPFSWSQAVNKKDTQGRKQGPWQKNYPKSRAFEYKGQFKDDKPVGTFYYYYVSTKKKAIIVHDQKTGRSSAVMYHENGVLMAQGIFRNQEKDSIWEYYGPSGRISTKESYSKGKLNGNQTVYYVFEDATDKRVIVAKVTPYTMGVINGEVIEYFDTGVIKSKVTYVKGKKEGIGVINHPNGKVMMTERYKGGIQHGWQSAHDESGVETGKVYFRSGKRIQGKELEKHLKMCKQKGISPNG</sequence>
<dbReference type="Gene3D" id="3.90.930.1">
    <property type="match status" value="1"/>
</dbReference>
<dbReference type="SUPFAM" id="SSF82185">
    <property type="entry name" value="Histone H3 K4-specific methyltransferase SET7/9 N-terminal domain"/>
    <property type="match status" value="2"/>
</dbReference>
<organism evidence="2 3">
    <name type="scientific">Fluviicola taffensis (strain DSM 16823 / NCIMB 13979 / RW262)</name>
    <dbReference type="NCBI Taxonomy" id="755732"/>
    <lineage>
        <taxon>Bacteria</taxon>
        <taxon>Pseudomonadati</taxon>
        <taxon>Bacteroidota</taxon>
        <taxon>Flavobacteriia</taxon>
        <taxon>Flavobacteriales</taxon>
        <taxon>Crocinitomicaceae</taxon>
        <taxon>Fluviicola</taxon>
    </lineage>
</organism>